<dbReference type="EMBL" id="VJMH01005907">
    <property type="protein sequence ID" value="KAF0692281.1"/>
    <property type="molecule type" value="Genomic_DNA"/>
</dbReference>
<evidence type="ECO:0000313" key="4">
    <source>
        <dbReference type="Proteomes" id="UP000332933"/>
    </source>
</evidence>
<evidence type="ECO:0000256" key="1">
    <source>
        <dbReference type="SAM" id="MobiDB-lite"/>
    </source>
</evidence>
<dbReference type="EMBL" id="CAADRA010005928">
    <property type="protein sequence ID" value="VFT93393.1"/>
    <property type="molecule type" value="Genomic_DNA"/>
</dbReference>
<organism evidence="3 4">
    <name type="scientific">Aphanomyces stellatus</name>
    <dbReference type="NCBI Taxonomy" id="120398"/>
    <lineage>
        <taxon>Eukaryota</taxon>
        <taxon>Sar</taxon>
        <taxon>Stramenopiles</taxon>
        <taxon>Oomycota</taxon>
        <taxon>Saprolegniomycetes</taxon>
        <taxon>Saprolegniales</taxon>
        <taxon>Verrucalvaceae</taxon>
        <taxon>Aphanomyces</taxon>
    </lineage>
</organism>
<dbReference type="GO" id="GO:0020037">
    <property type="term" value="F:heme binding"/>
    <property type="evidence" value="ECO:0007669"/>
    <property type="project" value="InterPro"/>
</dbReference>
<sequence length="280" mass="30952">MGGVVTTNTSNIVTVDDDGTLRLTWSFRLRTQDHMPVPVALPDPTVSPESEGLINTNWQAICHGTSAFDGIQHGTPAKFFYHTFYQTLFATSPHLRPLFRSSMTTQSKSFAGTLHALVTILTAGDFVETAQGIAERRVAYGVAQEHYTDLALCLERLSKRVRAVPLRDDAHHFKPRSSPDSRESPRNHHAVGRNISTMAKRLTFPLGLPMTEAGIVRRHFVLASFADDRPGVFCICVEARQRVVVLALTSTARHNRQAVLGRVGVRFETDTPRCSCPTSS</sequence>
<reference evidence="2" key="2">
    <citation type="submission" date="2019-06" db="EMBL/GenBank/DDBJ databases">
        <title>Genomics analysis of Aphanomyces spp. identifies a new class of oomycete effector associated with host adaptation.</title>
        <authorList>
            <person name="Gaulin E."/>
        </authorList>
    </citation>
    <scope>NUCLEOTIDE SEQUENCE</scope>
    <source>
        <strain evidence="2">CBS 578.67</strain>
    </source>
</reference>
<dbReference type="SUPFAM" id="SSF46458">
    <property type="entry name" value="Globin-like"/>
    <property type="match status" value="1"/>
</dbReference>
<accession>A0A485L7T1</accession>
<reference evidence="3 4" key="1">
    <citation type="submission" date="2019-03" db="EMBL/GenBank/DDBJ databases">
        <authorList>
            <person name="Gaulin E."/>
            <person name="Dumas B."/>
        </authorList>
    </citation>
    <scope>NUCLEOTIDE SEQUENCE [LARGE SCALE GENOMIC DNA]</scope>
    <source>
        <strain evidence="3">CBS 568.67</strain>
    </source>
</reference>
<protein>
    <submittedName>
        <fullName evidence="3">Aste57867_16622 protein</fullName>
    </submittedName>
</protein>
<evidence type="ECO:0000313" key="2">
    <source>
        <dbReference type="EMBL" id="KAF0692281.1"/>
    </source>
</evidence>
<dbReference type="Gene3D" id="1.10.490.10">
    <property type="entry name" value="Globins"/>
    <property type="match status" value="1"/>
</dbReference>
<dbReference type="AlphaFoldDB" id="A0A485L7T1"/>
<gene>
    <name evidence="3" type="primary">Aste57867_16622</name>
    <name evidence="2" type="ORF">As57867_016565</name>
    <name evidence="3" type="ORF">ASTE57867_16622</name>
</gene>
<dbReference type="Proteomes" id="UP000332933">
    <property type="component" value="Unassembled WGS sequence"/>
</dbReference>
<name>A0A485L7T1_9STRA</name>
<dbReference type="InterPro" id="IPR009050">
    <property type="entry name" value="Globin-like_sf"/>
</dbReference>
<evidence type="ECO:0000313" key="3">
    <source>
        <dbReference type="EMBL" id="VFT93393.1"/>
    </source>
</evidence>
<dbReference type="GO" id="GO:0019825">
    <property type="term" value="F:oxygen binding"/>
    <property type="evidence" value="ECO:0007669"/>
    <property type="project" value="InterPro"/>
</dbReference>
<feature type="region of interest" description="Disordered" evidence="1">
    <location>
        <begin position="168"/>
        <end position="192"/>
    </location>
</feature>
<dbReference type="OrthoDB" id="436496at2759"/>
<proteinExistence type="predicted"/>
<dbReference type="InterPro" id="IPR012292">
    <property type="entry name" value="Globin/Proto"/>
</dbReference>
<keyword evidence="4" id="KW-1185">Reference proteome</keyword>
<feature type="compositionally biased region" description="Basic and acidic residues" evidence="1">
    <location>
        <begin position="168"/>
        <end position="186"/>
    </location>
</feature>